<sequence length="79" mass="8901">MRIEFIWPSGLCVSHTRRGSRVQNLLRENKSSKYLCNTGQMLKALSSLKMMEWFLLGSNCGVEDQLNAVTSLSDRSSCS</sequence>
<protein>
    <submittedName>
        <fullName evidence="1">Uncharacterized protein</fullName>
    </submittedName>
</protein>
<organism evidence="1 2">
    <name type="scientific">Brachionus plicatilis</name>
    <name type="common">Marine rotifer</name>
    <name type="synonym">Brachionus muelleri</name>
    <dbReference type="NCBI Taxonomy" id="10195"/>
    <lineage>
        <taxon>Eukaryota</taxon>
        <taxon>Metazoa</taxon>
        <taxon>Spiralia</taxon>
        <taxon>Gnathifera</taxon>
        <taxon>Rotifera</taxon>
        <taxon>Eurotatoria</taxon>
        <taxon>Monogononta</taxon>
        <taxon>Pseudotrocha</taxon>
        <taxon>Ploima</taxon>
        <taxon>Brachionidae</taxon>
        <taxon>Brachionus</taxon>
    </lineage>
</organism>
<evidence type="ECO:0000313" key="2">
    <source>
        <dbReference type="Proteomes" id="UP000276133"/>
    </source>
</evidence>
<dbReference type="Proteomes" id="UP000276133">
    <property type="component" value="Unassembled WGS sequence"/>
</dbReference>
<evidence type="ECO:0000313" key="1">
    <source>
        <dbReference type="EMBL" id="RNA41666.1"/>
    </source>
</evidence>
<dbReference type="EMBL" id="REGN01000477">
    <property type="protein sequence ID" value="RNA41666.1"/>
    <property type="molecule type" value="Genomic_DNA"/>
</dbReference>
<comment type="caution">
    <text evidence="1">The sequence shown here is derived from an EMBL/GenBank/DDBJ whole genome shotgun (WGS) entry which is preliminary data.</text>
</comment>
<keyword evidence="2" id="KW-1185">Reference proteome</keyword>
<gene>
    <name evidence="1" type="ORF">BpHYR1_052779</name>
</gene>
<accession>A0A3M7T0W4</accession>
<reference evidence="1 2" key="1">
    <citation type="journal article" date="2018" name="Sci. Rep.">
        <title>Genomic signatures of local adaptation to the degree of environmental predictability in rotifers.</title>
        <authorList>
            <person name="Franch-Gras L."/>
            <person name="Hahn C."/>
            <person name="Garcia-Roger E.M."/>
            <person name="Carmona M.J."/>
            <person name="Serra M."/>
            <person name="Gomez A."/>
        </authorList>
    </citation>
    <scope>NUCLEOTIDE SEQUENCE [LARGE SCALE GENOMIC DNA]</scope>
    <source>
        <strain evidence="1">HYR1</strain>
    </source>
</reference>
<dbReference type="AlphaFoldDB" id="A0A3M7T0W4"/>
<proteinExistence type="predicted"/>
<name>A0A3M7T0W4_BRAPC</name>